<name>A0A7S3XQA7_HETAK</name>
<dbReference type="PANTHER" id="PTHR12129">
    <property type="entry name" value="HEPARAN SULFATE 2-O-SULFOTRANSFERASE"/>
    <property type="match status" value="1"/>
</dbReference>
<keyword evidence="6" id="KW-0333">Golgi apparatus</keyword>
<gene>
    <name evidence="9" type="ORF">HAKA00212_LOCUS7868</name>
</gene>
<dbReference type="InterPro" id="IPR007734">
    <property type="entry name" value="Heparan_SO4_2-O-STrfase"/>
</dbReference>
<keyword evidence="8" id="KW-0325">Glycoprotein</keyword>
<evidence type="ECO:0000256" key="4">
    <source>
        <dbReference type="ARBA" id="ARBA00022968"/>
    </source>
</evidence>
<evidence type="ECO:0000256" key="5">
    <source>
        <dbReference type="ARBA" id="ARBA00022989"/>
    </source>
</evidence>
<evidence type="ECO:0000256" key="2">
    <source>
        <dbReference type="ARBA" id="ARBA00022679"/>
    </source>
</evidence>
<keyword evidence="5" id="KW-1133">Transmembrane helix</keyword>
<dbReference type="Gene3D" id="3.40.50.300">
    <property type="entry name" value="P-loop containing nucleotide triphosphate hydrolases"/>
    <property type="match status" value="1"/>
</dbReference>
<evidence type="ECO:0000256" key="7">
    <source>
        <dbReference type="ARBA" id="ARBA00023136"/>
    </source>
</evidence>
<keyword evidence="7" id="KW-0472">Membrane</keyword>
<dbReference type="PANTHER" id="PTHR12129:SF15">
    <property type="entry name" value="URONYL 2-SULFOTRANSFERASE"/>
    <property type="match status" value="1"/>
</dbReference>
<organism evidence="9">
    <name type="scientific">Heterosigma akashiwo</name>
    <name type="common">Chromophytic alga</name>
    <name type="synonym">Heterosigma carterae</name>
    <dbReference type="NCBI Taxonomy" id="2829"/>
    <lineage>
        <taxon>Eukaryota</taxon>
        <taxon>Sar</taxon>
        <taxon>Stramenopiles</taxon>
        <taxon>Ochrophyta</taxon>
        <taxon>Raphidophyceae</taxon>
        <taxon>Chattonellales</taxon>
        <taxon>Chattonellaceae</taxon>
        <taxon>Heterosigma</taxon>
    </lineage>
</organism>
<evidence type="ECO:0000256" key="1">
    <source>
        <dbReference type="ARBA" id="ARBA00004323"/>
    </source>
</evidence>
<sequence length="328" mass="37859">MGGRREQTQLKELVRRMSLSPRLIYVQHSYYTDYSLVKDQAGNQIVRQPRYINVYRDPLTQTASHSNYLIAESRPAAARNHENFLRKRRGICGCAETSHLDCVLQAQKDGCAPYAYRLRGETIKYLCGWQEKTCLADTHSHRAYEVARDHLYQMYQFVGLEEHFELSMDALNRLYPEFFCKNVELRHTMNTARNHSDDSQTEYRRLLVSYPGNQFDFRLHMHVVCLFWQRAAEILGPAQAAALGGGPPTKQRVYIGRPGRGLGLGRRRRRALGGAALLFCRCYFSCWYYCDGDQMMMLVIRPNTAVPAASNQFCLAASDVAFFFFFLL</sequence>
<proteinExistence type="predicted"/>
<dbReference type="AlphaFoldDB" id="A0A7S3XQA7"/>
<dbReference type="EMBL" id="HBIU01016817">
    <property type="protein sequence ID" value="CAE0629186.1"/>
    <property type="molecule type" value="Transcribed_RNA"/>
</dbReference>
<dbReference type="GO" id="GO:0000139">
    <property type="term" value="C:Golgi membrane"/>
    <property type="evidence" value="ECO:0007669"/>
    <property type="project" value="UniProtKB-SubCell"/>
</dbReference>
<evidence type="ECO:0000256" key="6">
    <source>
        <dbReference type="ARBA" id="ARBA00023034"/>
    </source>
</evidence>
<keyword evidence="2" id="KW-0808">Transferase</keyword>
<keyword evidence="4" id="KW-0735">Signal-anchor</keyword>
<evidence type="ECO:0000256" key="3">
    <source>
        <dbReference type="ARBA" id="ARBA00022692"/>
    </source>
</evidence>
<reference evidence="9" key="1">
    <citation type="submission" date="2021-01" db="EMBL/GenBank/DDBJ databases">
        <authorList>
            <person name="Corre E."/>
            <person name="Pelletier E."/>
            <person name="Niang G."/>
            <person name="Scheremetjew M."/>
            <person name="Finn R."/>
            <person name="Kale V."/>
            <person name="Holt S."/>
            <person name="Cochrane G."/>
            <person name="Meng A."/>
            <person name="Brown T."/>
            <person name="Cohen L."/>
        </authorList>
    </citation>
    <scope>NUCLEOTIDE SEQUENCE</scope>
    <source>
        <strain evidence="9">CCMP3107</strain>
    </source>
</reference>
<keyword evidence="3" id="KW-0812">Transmembrane</keyword>
<protein>
    <recommendedName>
        <fullName evidence="10">Protein-tyrosine sulfotransferase</fullName>
    </recommendedName>
</protein>
<dbReference type="GO" id="GO:0008146">
    <property type="term" value="F:sulfotransferase activity"/>
    <property type="evidence" value="ECO:0007669"/>
    <property type="project" value="InterPro"/>
</dbReference>
<evidence type="ECO:0000313" key="9">
    <source>
        <dbReference type="EMBL" id="CAE0629186.1"/>
    </source>
</evidence>
<accession>A0A7S3XQA7</accession>
<dbReference type="InterPro" id="IPR027417">
    <property type="entry name" value="P-loop_NTPase"/>
</dbReference>
<evidence type="ECO:0000256" key="8">
    <source>
        <dbReference type="ARBA" id="ARBA00023180"/>
    </source>
</evidence>
<comment type="subcellular location">
    <subcellularLocation>
        <location evidence="1">Golgi apparatus membrane</location>
        <topology evidence="1">Single-pass type II membrane protein</topology>
    </subcellularLocation>
</comment>
<evidence type="ECO:0008006" key="10">
    <source>
        <dbReference type="Google" id="ProtNLM"/>
    </source>
</evidence>